<feature type="region of interest" description="Disordered" evidence="5">
    <location>
        <begin position="642"/>
        <end position="684"/>
    </location>
</feature>
<dbReference type="Pfam" id="PF17862">
    <property type="entry name" value="AAA_lid_3"/>
    <property type="match status" value="1"/>
</dbReference>
<evidence type="ECO:0000256" key="5">
    <source>
        <dbReference type="SAM" id="MobiDB-lite"/>
    </source>
</evidence>
<dbReference type="InterPro" id="IPR003959">
    <property type="entry name" value="ATPase_AAA_core"/>
</dbReference>
<keyword evidence="3" id="KW-1000">Mitochondrion outer membrane</keyword>
<evidence type="ECO:0000256" key="3">
    <source>
        <dbReference type="ARBA" id="ARBA00022787"/>
    </source>
</evidence>
<keyword evidence="2" id="KW-0547">Nucleotide-binding</keyword>
<keyword evidence="8" id="KW-1185">Reference proteome</keyword>
<accession>A0A8H4PSB1</accession>
<dbReference type="Gene3D" id="3.40.50.300">
    <property type="entry name" value="P-loop containing nucleotide triphosphate hydrolases"/>
    <property type="match status" value="1"/>
</dbReference>
<organism evidence="7 8">
    <name type="scientific">Ophiocordyceps sinensis</name>
    <dbReference type="NCBI Taxonomy" id="72228"/>
    <lineage>
        <taxon>Eukaryota</taxon>
        <taxon>Fungi</taxon>
        <taxon>Dikarya</taxon>
        <taxon>Ascomycota</taxon>
        <taxon>Pezizomycotina</taxon>
        <taxon>Sordariomycetes</taxon>
        <taxon>Hypocreomycetidae</taxon>
        <taxon>Hypocreales</taxon>
        <taxon>Ophiocordycipitaceae</taxon>
        <taxon>Ophiocordyceps</taxon>
    </lineage>
</organism>
<dbReference type="SUPFAM" id="SSF52540">
    <property type="entry name" value="P-loop containing nucleoside triphosphate hydrolases"/>
    <property type="match status" value="1"/>
</dbReference>
<feature type="region of interest" description="Disordered" evidence="5">
    <location>
        <begin position="28"/>
        <end position="99"/>
    </location>
</feature>
<dbReference type="OrthoDB" id="39734at2759"/>
<comment type="caution">
    <text evidence="7">The sequence shown here is derived from an EMBL/GenBank/DDBJ whole genome shotgun (WGS) entry which is preliminary data.</text>
</comment>
<dbReference type="PANTHER" id="PTHR45644">
    <property type="entry name" value="AAA ATPASE, PUTATIVE (AFU_ORTHOLOGUE AFUA_2G12920)-RELATED-RELATED"/>
    <property type="match status" value="1"/>
</dbReference>
<sequence length="1013" mass="111681">MLAPAAVRRASSPTVALAASTLRRAAVAAARRRFHTPPGRRAVHGAGGGGNKPPPPADDSLTEHDVNAEPHAATETSGGRVRNQGVAAGASRARQARKHVASALPPVNLPQSFLDHNVSVYVSGTPPRLPEALLYDEGHPKVSHLFSDKGPGSLQKRQALADYFELALDALLRIDRDFARSFSNSRSDGTNVRWNSPEAIENVVHHWDMILDSAWHLVDAIYPARRPEYVYKVRPFWWWDIYKDYDRRTHTFCHKLPTLAGYLNARLDWIQILGYPSPHALLDLPTTTFGSLTQVIRNEFDASPPPTFDAKKSKRPINILSLSGYGGSAVSEALGASMAYSLRTDLIRLSAYDLSILVGEYLGQDWAYTRGGLSMLGFRAAELNGKLPPEPKTKERTLDDEDNEGDAALGGVRVVSGPLEEELQKIKQGTFDCFTKWENLKVDKMLDHIIRSAEVKSPCSPPRPLIIQVHDMVELSMTLEGARLISRLRALVDAAWQNGAKIAVLGTSSCEQPSEEYQDALQGLAVGDLVITRHIEADGADEHTAPSTRQAPFSLQKADYLVENLDNVRRMLGAMDPEMALQLRGPLWSFFESGVSAFLRDSILPAPEIYLLASAFRAHERRQPKMGLMGFLARYRISPLRQKPGQQYPGEKRAEENAEQGKTDADKSKPDPPASASKLNEYEKRVSAGQIERENLRTTFADIHVPPETISALKLLTSLTLVRPDAFSYGVLAQDKIPGCLLYGPPGTGKTLLAKAVAKESAANMLEISGATIHDKWVGESEKLIRAVFTLAKRLSPCVVFIDEADALLASRGIAGSRGAHREHLNQFLREWDGVQETNAFIMVATNRPFDLDDAVLRRLPRKILVDLPLRNDRTAIMRLLLRGETLDDSVALDAYAERTTHYSGSDLKNLCVAAAMAAVEEENLAAAKHQGPEPFRYPERRVLRAEHFERALRQIPASISEDMASLRMIRKFDDEYGSGRGKRHRKTMGFGVVEGAQRAASGDARIRPGGGP</sequence>
<feature type="region of interest" description="Disordered" evidence="5">
    <location>
        <begin position="385"/>
        <end position="404"/>
    </location>
</feature>
<dbReference type="PANTHER" id="PTHR45644:SF56">
    <property type="entry name" value="AAA ATPASE, PUTATIVE (AFU_ORTHOLOGUE AFUA_2G12920)-RELATED"/>
    <property type="match status" value="1"/>
</dbReference>
<evidence type="ECO:0000313" key="7">
    <source>
        <dbReference type="EMBL" id="KAF4509547.1"/>
    </source>
</evidence>
<name>A0A8H4PSB1_9HYPO</name>
<reference evidence="7 8" key="1">
    <citation type="journal article" date="2020" name="Genome Biol. Evol.">
        <title>A new high-quality draft genome assembly of the Chinese cordyceps Ophiocordyceps sinensis.</title>
        <authorList>
            <person name="Shu R."/>
            <person name="Zhang J."/>
            <person name="Meng Q."/>
            <person name="Zhang H."/>
            <person name="Zhou G."/>
            <person name="Li M."/>
            <person name="Wu P."/>
            <person name="Zhao Y."/>
            <person name="Chen C."/>
            <person name="Qin Q."/>
        </authorList>
    </citation>
    <scope>NUCLEOTIDE SEQUENCE [LARGE SCALE GENOMIC DNA]</scope>
    <source>
        <strain evidence="7 8">IOZ07</strain>
    </source>
</reference>
<keyword evidence="3" id="KW-0472">Membrane</keyword>
<keyword evidence="3" id="KW-0496">Mitochondrion</keyword>
<evidence type="ECO:0000256" key="1">
    <source>
        <dbReference type="ARBA" id="ARBA00004572"/>
    </source>
</evidence>
<dbReference type="Pfam" id="PF00004">
    <property type="entry name" value="AAA"/>
    <property type="match status" value="1"/>
</dbReference>
<dbReference type="InterPro" id="IPR003593">
    <property type="entry name" value="AAA+_ATPase"/>
</dbReference>
<dbReference type="EMBL" id="JAAVMX010000004">
    <property type="protein sequence ID" value="KAF4509547.1"/>
    <property type="molecule type" value="Genomic_DNA"/>
</dbReference>
<gene>
    <name evidence="7" type="ORF">G6O67_003712</name>
</gene>
<feature type="domain" description="AAA+ ATPase" evidence="6">
    <location>
        <begin position="736"/>
        <end position="870"/>
    </location>
</feature>
<dbReference type="Proteomes" id="UP000557566">
    <property type="component" value="Unassembled WGS sequence"/>
</dbReference>
<dbReference type="GO" id="GO:0016887">
    <property type="term" value="F:ATP hydrolysis activity"/>
    <property type="evidence" value="ECO:0007669"/>
    <property type="project" value="InterPro"/>
</dbReference>
<dbReference type="GO" id="GO:0005741">
    <property type="term" value="C:mitochondrial outer membrane"/>
    <property type="evidence" value="ECO:0007669"/>
    <property type="project" value="UniProtKB-SubCell"/>
</dbReference>
<evidence type="ECO:0000256" key="2">
    <source>
        <dbReference type="ARBA" id="ARBA00022741"/>
    </source>
</evidence>
<evidence type="ECO:0000259" key="6">
    <source>
        <dbReference type="SMART" id="SM00382"/>
    </source>
</evidence>
<dbReference type="GO" id="GO:0005524">
    <property type="term" value="F:ATP binding"/>
    <property type="evidence" value="ECO:0007669"/>
    <property type="project" value="UniProtKB-KW"/>
</dbReference>
<evidence type="ECO:0000313" key="8">
    <source>
        <dbReference type="Proteomes" id="UP000557566"/>
    </source>
</evidence>
<feature type="compositionally biased region" description="Basic and acidic residues" evidence="5">
    <location>
        <begin position="650"/>
        <end position="670"/>
    </location>
</feature>
<dbReference type="InterPro" id="IPR051701">
    <property type="entry name" value="Mito_OM_Translocase_MSP1"/>
</dbReference>
<proteinExistence type="predicted"/>
<dbReference type="SMART" id="SM00382">
    <property type="entry name" value="AAA"/>
    <property type="match status" value="1"/>
</dbReference>
<dbReference type="Gene3D" id="1.10.8.60">
    <property type="match status" value="1"/>
</dbReference>
<dbReference type="InterPro" id="IPR027417">
    <property type="entry name" value="P-loop_NTPase"/>
</dbReference>
<dbReference type="AlphaFoldDB" id="A0A8H4PSB1"/>
<dbReference type="InterPro" id="IPR041569">
    <property type="entry name" value="AAA_lid_3"/>
</dbReference>
<evidence type="ECO:0000256" key="4">
    <source>
        <dbReference type="ARBA" id="ARBA00022840"/>
    </source>
</evidence>
<keyword evidence="4" id="KW-0067">ATP-binding</keyword>
<protein>
    <recommendedName>
        <fullName evidence="6">AAA+ ATPase domain-containing protein</fullName>
    </recommendedName>
</protein>
<comment type="subcellular location">
    <subcellularLocation>
        <location evidence="1">Mitochondrion outer membrane</location>
        <topology evidence="1">Single-pass membrane protein</topology>
    </subcellularLocation>
</comment>